<dbReference type="InterPro" id="IPR011604">
    <property type="entry name" value="PDDEXK-like_dom_sf"/>
</dbReference>
<reference evidence="2 3" key="1">
    <citation type="submission" date="2011-06" db="EMBL/GenBank/DDBJ databases">
        <title>Two lysogenic phages can make up a single lytic phage.</title>
        <authorList>
            <person name="Petrovski S."/>
        </authorList>
    </citation>
    <scope>NUCLEOTIDE SEQUENCE [LARGE SCALE GENOMIC DNA]</scope>
</reference>
<evidence type="ECO:0000313" key="3">
    <source>
        <dbReference type="Proteomes" id="UP000005431"/>
    </source>
</evidence>
<dbReference type="SUPFAM" id="SSF52980">
    <property type="entry name" value="Restriction endonuclease-like"/>
    <property type="match status" value="1"/>
</dbReference>
<protein>
    <submittedName>
        <fullName evidence="2">Endonuclease</fullName>
    </submittedName>
</protein>
<dbReference type="EMBL" id="JN116824">
    <property type="protein sequence ID" value="AEV51945.1"/>
    <property type="molecule type" value="Genomic_DNA"/>
</dbReference>
<feature type="domain" description="YqaJ viral recombinase" evidence="1">
    <location>
        <begin position="23"/>
        <end position="148"/>
    </location>
</feature>
<proteinExistence type="predicted"/>
<name>G9FH56_9CAUD</name>
<dbReference type="KEGG" id="vg:11541467"/>
<keyword evidence="2" id="KW-0378">Hydrolase</keyword>
<dbReference type="GeneID" id="11541467"/>
<keyword evidence="2" id="KW-0540">Nuclease</keyword>
<evidence type="ECO:0000259" key="1">
    <source>
        <dbReference type="Pfam" id="PF09588"/>
    </source>
</evidence>
<dbReference type="InterPro" id="IPR019080">
    <property type="entry name" value="YqaJ_viral_recombinase"/>
</dbReference>
<evidence type="ECO:0000313" key="2">
    <source>
        <dbReference type="EMBL" id="AEV51945.1"/>
    </source>
</evidence>
<dbReference type="OrthoDB" id="8884at10239"/>
<dbReference type="Pfam" id="PF09588">
    <property type="entry name" value="YqaJ"/>
    <property type="match status" value="1"/>
</dbReference>
<dbReference type="RefSeq" id="YP_005087201.1">
    <property type="nucleotide sequence ID" value="NC_016654.1"/>
</dbReference>
<dbReference type="Gene3D" id="3.90.320.10">
    <property type="match status" value="1"/>
</dbReference>
<dbReference type="InterPro" id="IPR011335">
    <property type="entry name" value="Restrct_endonuc-II-like"/>
</dbReference>
<accession>G9FH56</accession>
<sequence>MNLTGIRLDVDLIPGSPEWLATYSASQVAAICGLSEWDTPRSIYDAKKGIVPPQPQTDVQGRGHQFEPLIREWVAEQNPSWTIYETGTWAHSERTWQTANPDGVIGLADRDAPIELLEIKTAADMHEWGDVPPIKYLVQCMWQMDVIGARRTHLAACGPFELFHRRPRMFVIDYNPREAVMLREKVLEFDAMLRAGIQPPANHDRECDRLAVRYGNTAIVDDPGVEIPDELAELYLGPYVEKADIEARAKSGASRLLEYLGESKKATYRGTTIATRIAGRGDKPPTLRAANGLAEKAADLLNANESDSNAA</sequence>
<keyword evidence="3" id="KW-1185">Reference proteome</keyword>
<dbReference type="Proteomes" id="UP000005431">
    <property type="component" value="Segment"/>
</dbReference>
<organism evidence="2 3">
    <name type="scientific">Rhodococcus phage REQ3</name>
    <dbReference type="NCBI Taxonomy" id="1109714"/>
    <lineage>
        <taxon>Viruses</taxon>
        <taxon>Duplodnaviria</taxon>
        <taxon>Heunggongvirae</taxon>
        <taxon>Uroviricota</taxon>
        <taxon>Caudoviricetes</taxon>
        <taxon>Caudoviricetes incertae sedis</taxon>
        <taxon>Wodongavirus</taxon>
        <taxon>Wodongavirus REQ3</taxon>
    </lineage>
</organism>
<keyword evidence="2" id="KW-0255">Endonuclease</keyword>
<dbReference type="GO" id="GO:0004519">
    <property type="term" value="F:endonuclease activity"/>
    <property type="evidence" value="ECO:0007669"/>
    <property type="project" value="UniProtKB-KW"/>
</dbReference>